<keyword evidence="5 8" id="KW-0812">Transmembrane</keyword>
<dbReference type="Pfam" id="PF01925">
    <property type="entry name" value="TauE"/>
    <property type="match status" value="1"/>
</dbReference>
<evidence type="ECO:0000256" key="7">
    <source>
        <dbReference type="ARBA" id="ARBA00023136"/>
    </source>
</evidence>
<sequence>MLYVSLFIAALLAFSISLICGGGAGLLLIPILGYSLPAAQVPAALSIGTSVSSVTKIVLFFHEIEWRIVKLFLPAAIAGVFFGAWLLSYLAPMYVELCMAVFLLSNLPYLFKKESTTAHAAHPPAYLLPFIGLLAGAISGLTGAVGVLFNRFYLRYGMSKEQIVATRAANEIILHIIKLILYACFGLFTLKVLMLGLIVALAAILSTTLMKRMLPAISIRLFSKIGYSAMVISGVVLFNSAIINIQRAHNPAIYIQHVAKGYDAEISWDDVFYTVEFKYNEGFEFEKIVPLASLPAEKQQWLAGQRAGAHKIVIEKVYAVGSISYEAYFYDASNVLRKKIEFN</sequence>
<evidence type="ECO:0000313" key="10">
    <source>
        <dbReference type="Proteomes" id="UP001225906"/>
    </source>
</evidence>
<dbReference type="InterPro" id="IPR002781">
    <property type="entry name" value="TM_pro_TauE-like"/>
</dbReference>
<evidence type="ECO:0000256" key="6">
    <source>
        <dbReference type="ARBA" id="ARBA00022989"/>
    </source>
</evidence>
<evidence type="ECO:0000256" key="2">
    <source>
        <dbReference type="ARBA" id="ARBA00009142"/>
    </source>
</evidence>
<feature type="transmembrane region" description="Helical" evidence="8">
    <location>
        <begin position="41"/>
        <end position="62"/>
    </location>
</feature>
<keyword evidence="4 8" id="KW-1003">Cell membrane</keyword>
<comment type="caution">
    <text evidence="9">The sequence shown here is derived from an EMBL/GenBank/DDBJ whole genome shotgun (WGS) entry which is preliminary data.</text>
</comment>
<protein>
    <recommendedName>
        <fullName evidence="8">Probable membrane transporter protein</fullName>
    </recommendedName>
</protein>
<evidence type="ECO:0000256" key="3">
    <source>
        <dbReference type="ARBA" id="ARBA00022448"/>
    </source>
</evidence>
<dbReference type="RefSeq" id="WP_306390104.1">
    <property type="nucleotide sequence ID" value="NZ_JAVCAP010000022.1"/>
</dbReference>
<evidence type="ECO:0000256" key="5">
    <source>
        <dbReference type="ARBA" id="ARBA00022692"/>
    </source>
</evidence>
<accession>A0ABT9JUX5</accession>
<feature type="transmembrane region" description="Helical" evidence="8">
    <location>
        <begin position="225"/>
        <end position="245"/>
    </location>
</feature>
<keyword evidence="6 8" id="KW-1133">Transmembrane helix</keyword>
<organism evidence="9 10">
    <name type="scientific">Methylophilus aquaticus</name>
    <dbReference type="NCBI Taxonomy" id="1971610"/>
    <lineage>
        <taxon>Bacteria</taxon>
        <taxon>Pseudomonadati</taxon>
        <taxon>Pseudomonadota</taxon>
        <taxon>Betaproteobacteria</taxon>
        <taxon>Nitrosomonadales</taxon>
        <taxon>Methylophilaceae</taxon>
        <taxon>Methylophilus</taxon>
    </lineage>
</organism>
<dbReference type="Proteomes" id="UP001225906">
    <property type="component" value="Unassembled WGS sequence"/>
</dbReference>
<evidence type="ECO:0000256" key="8">
    <source>
        <dbReference type="RuleBase" id="RU363041"/>
    </source>
</evidence>
<evidence type="ECO:0000313" key="9">
    <source>
        <dbReference type="EMBL" id="MDP8568382.1"/>
    </source>
</evidence>
<feature type="transmembrane region" description="Helical" evidence="8">
    <location>
        <begin position="68"/>
        <end position="87"/>
    </location>
</feature>
<proteinExistence type="inferred from homology"/>
<name>A0ABT9JUX5_9PROT</name>
<keyword evidence="10" id="KW-1185">Reference proteome</keyword>
<evidence type="ECO:0000256" key="4">
    <source>
        <dbReference type="ARBA" id="ARBA00022475"/>
    </source>
</evidence>
<comment type="subcellular location">
    <subcellularLocation>
        <location evidence="1 8">Cell membrane</location>
        <topology evidence="1 8">Multi-pass membrane protein</topology>
    </subcellularLocation>
</comment>
<gene>
    <name evidence="9" type="ORF">Q9291_11025</name>
</gene>
<dbReference type="PANTHER" id="PTHR30269">
    <property type="entry name" value="TRANSMEMBRANE PROTEIN YFCA"/>
    <property type="match status" value="1"/>
</dbReference>
<reference evidence="10" key="1">
    <citation type="journal article" date="2019" name="Int. J. Syst. Evol. Microbiol.">
        <title>The Global Catalogue of Microorganisms (GCM) 10K type strain sequencing project: providing services to taxonomists for standard genome sequencing and annotation.</title>
        <authorList>
            <consortium name="The Broad Institute Genomics Platform"/>
            <consortium name="The Broad Institute Genome Sequencing Center for Infectious Disease"/>
            <person name="Wu L."/>
            <person name="Ma J."/>
        </authorList>
    </citation>
    <scope>NUCLEOTIDE SEQUENCE [LARGE SCALE GENOMIC DNA]</scope>
    <source>
        <strain evidence="10">VKM B-3159</strain>
    </source>
</reference>
<comment type="similarity">
    <text evidence="2 8">Belongs to the 4-toluene sulfonate uptake permease (TSUP) (TC 2.A.102) family.</text>
</comment>
<dbReference type="InterPro" id="IPR052017">
    <property type="entry name" value="TSUP"/>
</dbReference>
<dbReference type="EMBL" id="JAVCAP010000022">
    <property type="protein sequence ID" value="MDP8568382.1"/>
    <property type="molecule type" value="Genomic_DNA"/>
</dbReference>
<feature type="transmembrane region" description="Helical" evidence="8">
    <location>
        <begin position="126"/>
        <end position="149"/>
    </location>
</feature>
<feature type="transmembrane region" description="Helical" evidence="8">
    <location>
        <begin position="6"/>
        <end position="29"/>
    </location>
</feature>
<dbReference type="PANTHER" id="PTHR30269:SF37">
    <property type="entry name" value="MEMBRANE TRANSPORTER PROTEIN"/>
    <property type="match status" value="1"/>
</dbReference>
<keyword evidence="3" id="KW-0813">Transport</keyword>
<feature type="transmembrane region" description="Helical" evidence="8">
    <location>
        <begin position="179"/>
        <end position="205"/>
    </location>
</feature>
<keyword evidence="7 8" id="KW-0472">Membrane</keyword>
<evidence type="ECO:0000256" key="1">
    <source>
        <dbReference type="ARBA" id="ARBA00004651"/>
    </source>
</evidence>